<accession>A0AAN7YJG6</accession>
<comment type="caution">
    <text evidence="2">The sequence shown here is derived from an EMBL/GenBank/DDBJ whole genome shotgun (WGS) entry which is preliminary data.</text>
</comment>
<dbReference type="Proteomes" id="UP001309876">
    <property type="component" value="Unassembled WGS sequence"/>
</dbReference>
<evidence type="ECO:0000256" key="1">
    <source>
        <dbReference type="SAM" id="MobiDB-lite"/>
    </source>
</evidence>
<evidence type="ECO:0000313" key="3">
    <source>
        <dbReference type="Proteomes" id="UP001309876"/>
    </source>
</evidence>
<feature type="region of interest" description="Disordered" evidence="1">
    <location>
        <begin position="1"/>
        <end position="71"/>
    </location>
</feature>
<feature type="compositionally biased region" description="Polar residues" evidence="1">
    <location>
        <begin position="1"/>
        <end position="17"/>
    </location>
</feature>
<evidence type="ECO:0000313" key="2">
    <source>
        <dbReference type="EMBL" id="KAK5090348.1"/>
    </source>
</evidence>
<sequence>MSSNDHNGKGSTSNSGAYFSGPNSYQGSYSSSGGYQSGSKYPPYGTNREYGQGHHKVKHAPSYERIRPKKP</sequence>
<protein>
    <submittedName>
        <fullName evidence="2">Uncharacterized protein</fullName>
    </submittedName>
</protein>
<dbReference type="AlphaFoldDB" id="A0AAN7YJG6"/>
<name>A0AAN7YJG6_9EURO</name>
<gene>
    <name evidence="2" type="ORF">LTR05_000520</name>
</gene>
<reference evidence="2 3" key="1">
    <citation type="submission" date="2023-08" db="EMBL/GenBank/DDBJ databases">
        <title>Black Yeasts Isolated from many extreme environments.</title>
        <authorList>
            <person name="Coleine C."/>
            <person name="Stajich J.E."/>
            <person name="Selbmann L."/>
        </authorList>
    </citation>
    <scope>NUCLEOTIDE SEQUENCE [LARGE SCALE GENOMIC DNA]</scope>
    <source>
        <strain evidence="2 3">CCFEE 5910</strain>
    </source>
</reference>
<organism evidence="2 3">
    <name type="scientific">Lithohypha guttulata</name>
    <dbReference type="NCBI Taxonomy" id="1690604"/>
    <lineage>
        <taxon>Eukaryota</taxon>
        <taxon>Fungi</taxon>
        <taxon>Dikarya</taxon>
        <taxon>Ascomycota</taxon>
        <taxon>Pezizomycotina</taxon>
        <taxon>Eurotiomycetes</taxon>
        <taxon>Chaetothyriomycetidae</taxon>
        <taxon>Chaetothyriales</taxon>
        <taxon>Trichomeriaceae</taxon>
        <taxon>Lithohypha</taxon>
    </lineage>
</organism>
<keyword evidence="3" id="KW-1185">Reference proteome</keyword>
<proteinExistence type="predicted"/>
<dbReference type="EMBL" id="JAVRRJ010000001">
    <property type="protein sequence ID" value="KAK5090348.1"/>
    <property type="molecule type" value="Genomic_DNA"/>
</dbReference>
<feature type="compositionally biased region" description="Basic and acidic residues" evidence="1">
    <location>
        <begin position="61"/>
        <end position="71"/>
    </location>
</feature>
<feature type="compositionally biased region" description="Low complexity" evidence="1">
    <location>
        <begin position="20"/>
        <end position="45"/>
    </location>
</feature>